<dbReference type="InterPro" id="IPR052313">
    <property type="entry name" value="GPIb-IX-V_Complex"/>
</dbReference>
<evidence type="ECO:0000256" key="1">
    <source>
        <dbReference type="ARBA" id="ARBA00004167"/>
    </source>
</evidence>
<dbReference type="Proteomes" id="UP000693946">
    <property type="component" value="Linkage Group LG11"/>
</dbReference>
<keyword evidence="3 7" id="KW-0812">Transmembrane</keyword>
<dbReference type="SMART" id="SM00082">
    <property type="entry name" value="LRRCT"/>
    <property type="match status" value="1"/>
</dbReference>
<evidence type="ECO:0000313" key="11">
    <source>
        <dbReference type="EMBL" id="KAG7520064.1"/>
    </source>
</evidence>
<keyword evidence="2" id="KW-0433">Leucine-rich repeat</keyword>
<sequence>MPPGVVSAVFLLLTTSCAHAVGPSCLCSVQNASLQVNCSSLNLVEVPHLSSGATELHIQDNRLTSVSPGLFERLVSLKRVSLHGNPFHCDCGIQYLRNWLLKNREMVLKEPTCASPSSVAQRAIADLTDDHFTSCVVASCTGATYNTVMAAMLCCVIVLLLWSLKLAKMSTFTLSIEKRHTGIEAGSLQSLKPRYRRRLNTVQSEASVDLDINGAEDLERPLALNMELLPQVIDVLHRKHNIKIKAT</sequence>
<keyword evidence="8" id="KW-0732">Signal</keyword>
<dbReference type="AlphaFoldDB" id="A0AAV6SSA3"/>
<evidence type="ECO:0000256" key="2">
    <source>
        <dbReference type="ARBA" id="ARBA00022614"/>
    </source>
</evidence>
<feature type="chain" id="PRO_5044715284" evidence="8">
    <location>
        <begin position="21"/>
        <end position="247"/>
    </location>
</feature>
<dbReference type="EMBL" id="JAGKHQ010000003">
    <property type="protein sequence ID" value="KAG7520064.1"/>
    <property type="molecule type" value="Genomic_DNA"/>
</dbReference>
<evidence type="ECO:0000313" key="12">
    <source>
        <dbReference type="Proteomes" id="UP000693946"/>
    </source>
</evidence>
<reference evidence="11 12" key="1">
    <citation type="journal article" date="2021" name="Sci. Rep.">
        <title>Chromosome anchoring in Senegalese sole (Solea senegalensis) reveals sex-associated markers and genome rearrangements in flatfish.</title>
        <authorList>
            <person name="Guerrero-Cozar I."/>
            <person name="Gomez-Garrido J."/>
            <person name="Berbel C."/>
            <person name="Martinez-Blanch J.F."/>
            <person name="Alioto T."/>
            <person name="Claros M.G."/>
            <person name="Gagnaire P.A."/>
            <person name="Manchado M."/>
        </authorList>
    </citation>
    <scope>NUCLEOTIDE SEQUENCE [LARGE SCALE GENOMIC DNA]</scope>
    <source>
        <strain evidence="11">Sse05_10M</strain>
    </source>
</reference>
<name>A0AAV6SSA3_SOLSE</name>
<evidence type="ECO:0000256" key="8">
    <source>
        <dbReference type="SAM" id="SignalP"/>
    </source>
</evidence>
<feature type="transmembrane region" description="Helical" evidence="7">
    <location>
        <begin position="143"/>
        <end position="164"/>
    </location>
</feature>
<evidence type="ECO:0000256" key="4">
    <source>
        <dbReference type="ARBA" id="ARBA00022989"/>
    </source>
</evidence>
<keyword evidence="4 7" id="KW-1133">Transmembrane helix</keyword>
<feature type="signal peptide" evidence="8">
    <location>
        <begin position="1"/>
        <end position="20"/>
    </location>
</feature>
<evidence type="ECO:0000256" key="6">
    <source>
        <dbReference type="ARBA" id="ARBA00023157"/>
    </source>
</evidence>
<reference evidence="11" key="2">
    <citation type="submission" date="2021-03" db="EMBL/GenBank/DDBJ databases">
        <authorList>
            <person name="Guerrero-Cozar I."/>
            <person name="Gomez-Garrido J."/>
            <person name="Berbel C."/>
            <person name="Martinez-Blanch J.F."/>
            <person name="Alioto T."/>
            <person name="Claros M.G."/>
            <person name="Gagnaire P.A."/>
            <person name="Manchado M."/>
        </authorList>
    </citation>
    <scope>NUCLEOTIDE SEQUENCE</scope>
    <source>
        <strain evidence="11">Sse05_10M</strain>
        <tissue evidence="11">Blood</tissue>
    </source>
</reference>
<dbReference type="InterPro" id="IPR000483">
    <property type="entry name" value="Cys-rich_flank_reg_C"/>
</dbReference>
<gene>
    <name evidence="11" type="ORF">JOB18_021958</name>
</gene>
<evidence type="ECO:0000313" key="10">
    <source>
        <dbReference type="EMBL" id="KAG7520063.1"/>
    </source>
</evidence>
<comment type="caution">
    <text evidence="11">The sequence shown here is derived from an EMBL/GenBank/DDBJ whole genome shotgun (WGS) entry which is preliminary data.</text>
</comment>
<dbReference type="PANTHER" id="PTHR22650:SF6">
    <property type="entry name" value="PLATELET GLYCOPROTEIN IX"/>
    <property type="match status" value="1"/>
</dbReference>
<proteinExistence type="predicted"/>
<evidence type="ECO:0000256" key="3">
    <source>
        <dbReference type="ARBA" id="ARBA00022692"/>
    </source>
</evidence>
<keyword evidence="5 7" id="KW-0472">Membrane</keyword>
<keyword evidence="12" id="KW-1185">Reference proteome</keyword>
<protein>
    <submittedName>
        <fullName evidence="10">Platelet glycoprotein IX-like</fullName>
    </submittedName>
</protein>
<dbReference type="PANTHER" id="PTHR22650">
    <property type="entry name" value="GLYCOPROTEIN IB BETA"/>
    <property type="match status" value="1"/>
</dbReference>
<organism evidence="11 12">
    <name type="scientific">Solea senegalensis</name>
    <name type="common">Senegalese sole</name>
    <dbReference type="NCBI Taxonomy" id="28829"/>
    <lineage>
        <taxon>Eukaryota</taxon>
        <taxon>Metazoa</taxon>
        <taxon>Chordata</taxon>
        <taxon>Craniata</taxon>
        <taxon>Vertebrata</taxon>
        <taxon>Euteleostomi</taxon>
        <taxon>Actinopterygii</taxon>
        <taxon>Neopterygii</taxon>
        <taxon>Teleostei</taxon>
        <taxon>Neoteleostei</taxon>
        <taxon>Acanthomorphata</taxon>
        <taxon>Carangaria</taxon>
        <taxon>Pleuronectiformes</taxon>
        <taxon>Pleuronectoidei</taxon>
        <taxon>Soleidae</taxon>
        <taxon>Solea</taxon>
    </lineage>
</organism>
<evidence type="ECO:0000259" key="9">
    <source>
        <dbReference type="SMART" id="SM00082"/>
    </source>
</evidence>
<keyword evidence="6" id="KW-1015">Disulfide bond</keyword>
<evidence type="ECO:0000256" key="5">
    <source>
        <dbReference type="ARBA" id="ARBA00023136"/>
    </source>
</evidence>
<dbReference type="EMBL" id="JAGKHQ010000003">
    <property type="protein sequence ID" value="KAG7520063.1"/>
    <property type="molecule type" value="Genomic_DNA"/>
</dbReference>
<accession>A0AAV6SSA3</accession>
<feature type="domain" description="LRRCT" evidence="9">
    <location>
        <begin position="85"/>
        <end position="136"/>
    </location>
</feature>
<comment type="subcellular location">
    <subcellularLocation>
        <location evidence="1">Membrane</location>
        <topology evidence="1">Single-pass membrane protein</topology>
    </subcellularLocation>
</comment>
<evidence type="ECO:0000256" key="7">
    <source>
        <dbReference type="SAM" id="Phobius"/>
    </source>
</evidence>